<dbReference type="EMBL" id="QGKX02001290">
    <property type="protein sequence ID" value="KAF3538233.1"/>
    <property type="molecule type" value="Genomic_DNA"/>
</dbReference>
<evidence type="ECO:0000256" key="1">
    <source>
        <dbReference type="SAM" id="MobiDB-lite"/>
    </source>
</evidence>
<accession>A0A8S9QE83</accession>
<protein>
    <submittedName>
        <fullName evidence="2">Uncharacterized protein</fullName>
    </submittedName>
</protein>
<dbReference type="Proteomes" id="UP000712600">
    <property type="component" value="Unassembled WGS sequence"/>
</dbReference>
<reference evidence="2" key="1">
    <citation type="submission" date="2019-12" db="EMBL/GenBank/DDBJ databases">
        <title>Genome sequencing and annotation of Brassica cretica.</title>
        <authorList>
            <person name="Studholme D.J."/>
            <person name="Sarris P."/>
        </authorList>
    </citation>
    <scope>NUCLEOTIDE SEQUENCE</scope>
    <source>
        <strain evidence="2">PFS-109/04</strain>
        <tissue evidence="2">Leaf</tissue>
    </source>
</reference>
<feature type="region of interest" description="Disordered" evidence="1">
    <location>
        <begin position="57"/>
        <end position="98"/>
    </location>
</feature>
<proteinExistence type="predicted"/>
<sequence length="98" mass="11079">MMSTVFIARAEIGYRDRRRGLLMASNEISGGITWRTKLRTHLWRSEALCISERRSEPNSGFVGKLTPREEKGENPNEIASRDSVQNTGLHFGPHAQIP</sequence>
<evidence type="ECO:0000313" key="2">
    <source>
        <dbReference type="EMBL" id="KAF3538233.1"/>
    </source>
</evidence>
<organism evidence="2 3">
    <name type="scientific">Brassica cretica</name>
    <name type="common">Mustard</name>
    <dbReference type="NCBI Taxonomy" id="69181"/>
    <lineage>
        <taxon>Eukaryota</taxon>
        <taxon>Viridiplantae</taxon>
        <taxon>Streptophyta</taxon>
        <taxon>Embryophyta</taxon>
        <taxon>Tracheophyta</taxon>
        <taxon>Spermatophyta</taxon>
        <taxon>Magnoliopsida</taxon>
        <taxon>eudicotyledons</taxon>
        <taxon>Gunneridae</taxon>
        <taxon>Pentapetalae</taxon>
        <taxon>rosids</taxon>
        <taxon>malvids</taxon>
        <taxon>Brassicales</taxon>
        <taxon>Brassicaceae</taxon>
        <taxon>Brassiceae</taxon>
        <taxon>Brassica</taxon>
    </lineage>
</organism>
<comment type="caution">
    <text evidence="2">The sequence shown here is derived from an EMBL/GenBank/DDBJ whole genome shotgun (WGS) entry which is preliminary data.</text>
</comment>
<evidence type="ECO:0000313" key="3">
    <source>
        <dbReference type="Proteomes" id="UP000712600"/>
    </source>
</evidence>
<gene>
    <name evidence="2" type="ORF">F2Q69_00024771</name>
</gene>
<name>A0A8S9QE83_BRACR</name>
<dbReference type="AlphaFoldDB" id="A0A8S9QE83"/>